<dbReference type="EMBL" id="JALJOU010000001">
    <property type="protein sequence ID" value="KAK9846509.1"/>
    <property type="molecule type" value="Genomic_DNA"/>
</dbReference>
<accession>A0AAW1SKV0</accession>
<reference evidence="2 3" key="1">
    <citation type="journal article" date="2024" name="Nat. Commun.">
        <title>Phylogenomics reveals the evolutionary origins of lichenization in chlorophyte algae.</title>
        <authorList>
            <person name="Puginier C."/>
            <person name="Libourel C."/>
            <person name="Otte J."/>
            <person name="Skaloud P."/>
            <person name="Haon M."/>
            <person name="Grisel S."/>
            <person name="Petersen M."/>
            <person name="Berrin J.G."/>
            <person name="Delaux P.M."/>
            <person name="Dal Grande F."/>
            <person name="Keller J."/>
        </authorList>
    </citation>
    <scope>NUCLEOTIDE SEQUENCE [LARGE SCALE GENOMIC DNA]</scope>
    <source>
        <strain evidence="2 3">SAG 245.80</strain>
    </source>
</reference>
<evidence type="ECO:0000313" key="3">
    <source>
        <dbReference type="Proteomes" id="UP001445335"/>
    </source>
</evidence>
<comment type="caution">
    <text evidence="2">The sequence shown here is derived from an EMBL/GenBank/DDBJ whole genome shotgun (WGS) entry which is preliminary data.</text>
</comment>
<proteinExistence type="predicted"/>
<name>A0AAW1SKV0_9CHLO</name>
<dbReference type="Proteomes" id="UP001445335">
    <property type="component" value="Unassembled WGS sequence"/>
</dbReference>
<feature type="region of interest" description="Disordered" evidence="1">
    <location>
        <begin position="64"/>
        <end position="90"/>
    </location>
</feature>
<evidence type="ECO:0000256" key="1">
    <source>
        <dbReference type="SAM" id="MobiDB-lite"/>
    </source>
</evidence>
<dbReference type="AlphaFoldDB" id="A0AAW1SKV0"/>
<gene>
    <name evidence="2" type="ORF">WJX81_005634</name>
</gene>
<organism evidence="2 3">
    <name type="scientific">Elliptochloris bilobata</name>
    <dbReference type="NCBI Taxonomy" id="381761"/>
    <lineage>
        <taxon>Eukaryota</taxon>
        <taxon>Viridiplantae</taxon>
        <taxon>Chlorophyta</taxon>
        <taxon>core chlorophytes</taxon>
        <taxon>Trebouxiophyceae</taxon>
        <taxon>Trebouxiophyceae incertae sedis</taxon>
        <taxon>Elliptochloris clade</taxon>
        <taxon>Elliptochloris</taxon>
    </lineage>
</organism>
<evidence type="ECO:0000313" key="2">
    <source>
        <dbReference type="EMBL" id="KAK9846509.1"/>
    </source>
</evidence>
<protein>
    <submittedName>
        <fullName evidence="2">Uncharacterized protein</fullName>
    </submittedName>
</protein>
<sequence length="90" mass="8761">MALLASLCLAQPRELKQSLSDIENIVNSFVPPDKRAALYSSAASVISSVPGAASALSGVVGGGGGRGPTLAPANPGSTNAASQGALRDGV</sequence>
<keyword evidence="3" id="KW-1185">Reference proteome</keyword>